<gene>
    <name evidence="7" type="ORF">MKW98_021036</name>
</gene>
<protein>
    <recommendedName>
        <fullName evidence="9">Core-2/I-branching beta-1,6-N-acetylglucosaminyltransferase family protein</fullName>
    </recommendedName>
</protein>
<dbReference type="GO" id="GO:0016020">
    <property type="term" value="C:membrane"/>
    <property type="evidence" value="ECO:0007669"/>
    <property type="project" value="UniProtKB-SubCell"/>
</dbReference>
<evidence type="ECO:0000313" key="8">
    <source>
        <dbReference type="Proteomes" id="UP001202328"/>
    </source>
</evidence>
<evidence type="ECO:0000256" key="6">
    <source>
        <dbReference type="SAM" id="MobiDB-lite"/>
    </source>
</evidence>
<accession>A0AAD4XQW0</accession>
<dbReference type="EMBL" id="JAJJMB010004025">
    <property type="protein sequence ID" value="KAI3944578.1"/>
    <property type="molecule type" value="Genomic_DNA"/>
</dbReference>
<evidence type="ECO:0000313" key="7">
    <source>
        <dbReference type="EMBL" id="KAI3944578.1"/>
    </source>
</evidence>
<evidence type="ECO:0000256" key="1">
    <source>
        <dbReference type="ARBA" id="ARBA00004606"/>
    </source>
</evidence>
<dbReference type="InterPro" id="IPR003406">
    <property type="entry name" value="Glyco_trans_14"/>
</dbReference>
<keyword evidence="5" id="KW-0325">Glycoprotein</keyword>
<dbReference type="InterPro" id="IPR044174">
    <property type="entry name" value="BC10-like"/>
</dbReference>
<comment type="caution">
    <text evidence="7">The sequence shown here is derived from an EMBL/GenBank/DDBJ whole genome shotgun (WGS) entry which is preliminary data.</text>
</comment>
<proteinExistence type="predicted"/>
<dbReference type="Pfam" id="PF02485">
    <property type="entry name" value="Branch"/>
    <property type="match status" value="1"/>
</dbReference>
<evidence type="ECO:0000256" key="5">
    <source>
        <dbReference type="ARBA" id="ARBA00023180"/>
    </source>
</evidence>
<evidence type="ECO:0000256" key="3">
    <source>
        <dbReference type="ARBA" id="ARBA00022679"/>
    </source>
</evidence>
<keyword evidence="3" id="KW-0808">Transferase</keyword>
<comment type="subcellular location">
    <subcellularLocation>
        <location evidence="1">Membrane</location>
        <topology evidence="1">Single-pass type II membrane protein</topology>
    </subcellularLocation>
</comment>
<dbReference type="AlphaFoldDB" id="A0AAD4XQW0"/>
<keyword evidence="2" id="KW-0328">Glycosyltransferase</keyword>
<feature type="region of interest" description="Disordered" evidence="6">
    <location>
        <begin position="34"/>
        <end position="55"/>
    </location>
</feature>
<dbReference type="GO" id="GO:0016757">
    <property type="term" value="F:glycosyltransferase activity"/>
    <property type="evidence" value="ECO:0007669"/>
    <property type="project" value="UniProtKB-KW"/>
</dbReference>
<evidence type="ECO:0008006" key="9">
    <source>
        <dbReference type="Google" id="ProtNLM"/>
    </source>
</evidence>
<organism evidence="7 8">
    <name type="scientific">Papaver atlanticum</name>
    <dbReference type="NCBI Taxonomy" id="357466"/>
    <lineage>
        <taxon>Eukaryota</taxon>
        <taxon>Viridiplantae</taxon>
        <taxon>Streptophyta</taxon>
        <taxon>Embryophyta</taxon>
        <taxon>Tracheophyta</taxon>
        <taxon>Spermatophyta</taxon>
        <taxon>Magnoliopsida</taxon>
        <taxon>Ranunculales</taxon>
        <taxon>Papaveraceae</taxon>
        <taxon>Papaveroideae</taxon>
        <taxon>Papaver</taxon>
    </lineage>
</organism>
<name>A0AAD4XQW0_9MAGN</name>
<feature type="compositionally biased region" description="Pro residues" evidence="6">
    <location>
        <begin position="40"/>
        <end position="51"/>
    </location>
</feature>
<dbReference type="PANTHER" id="PTHR31042">
    <property type="entry name" value="CORE-2/I-BRANCHING BETA-1,6-N-ACETYLGLUCOSAMINYLTRANSFERASE FAMILY PROTEIN-RELATED"/>
    <property type="match status" value="1"/>
</dbReference>
<reference evidence="7" key="1">
    <citation type="submission" date="2022-04" db="EMBL/GenBank/DDBJ databases">
        <title>A functionally conserved STORR gene fusion in Papaver species that diverged 16.8 million years ago.</title>
        <authorList>
            <person name="Catania T."/>
        </authorList>
    </citation>
    <scope>NUCLEOTIDE SEQUENCE</scope>
    <source>
        <strain evidence="7">S-188037</strain>
    </source>
</reference>
<evidence type="ECO:0000256" key="2">
    <source>
        <dbReference type="ARBA" id="ARBA00022676"/>
    </source>
</evidence>
<dbReference type="Proteomes" id="UP001202328">
    <property type="component" value="Unassembled WGS sequence"/>
</dbReference>
<keyword evidence="8" id="KW-1185">Reference proteome</keyword>
<dbReference type="PANTHER" id="PTHR31042:SF60">
    <property type="entry name" value="CORE-2_I-BRANCHING BETA-1,6-N-ACETYLGLUCOSAMINYLTRANSFERASE FAMILY PROTEIN"/>
    <property type="match status" value="1"/>
</dbReference>
<keyword evidence="4" id="KW-0472">Membrane</keyword>
<evidence type="ECO:0000256" key="4">
    <source>
        <dbReference type="ARBA" id="ARBA00023136"/>
    </source>
</evidence>
<sequence length="372" mass="42371">MLLSPPPSSLPPTLSLQLPISLPHVTVSSLPTPTYVKPLPSSPPAPPLPPTPEEEEDLNLFLLAAKVNSTPTPNAPQKIAFLFLTTTPLPLAPLWELYFNQNRTQNNQTRNLFNIYIHADPSRPYNPPFSGYFFNRTIPSSKPTQRGSPSLIASARRLLSQALLNDPSNARFIILSTSCIPLHSFNFTYSMLFQTNKSFIEILKNEPRSLIRYIARGGANIMLPEIPFKDFRIGSQFFILNRHHAKLVVTDEKLWKKFKLPCVFSKYCYPEEQYFSTLLNMEDSSSCIPATLTHVDWSKHSSSHPWTYKETEIGTELIKSLRQREIRYEKGGVENQIEARLDHNWSFLFARKFSPNCLKPLLDIASDLVLKN</sequence>